<sequence>NYLLDLSTLFSVNIIIVTMINTEIDDSDDFISNNESDSDKMNDNENNKDFTDKYLIKSIFINLK</sequence>
<dbReference type="EMBL" id="LGUA01003992">
    <property type="protein sequence ID" value="OAX76925.1"/>
    <property type="molecule type" value="Genomic_DNA"/>
</dbReference>
<comment type="caution">
    <text evidence="1">The sequence shown here is derived from an EMBL/GenBank/DDBJ whole genome shotgun (WGS) entry which is preliminary data.</text>
</comment>
<dbReference type="AlphaFoldDB" id="A0A1B7NJC0"/>
<organism evidence="1 2">
    <name type="scientific">Emergomyces africanus</name>
    <dbReference type="NCBI Taxonomy" id="1955775"/>
    <lineage>
        <taxon>Eukaryota</taxon>
        <taxon>Fungi</taxon>
        <taxon>Dikarya</taxon>
        <taxon>Ascomycota</taxon>
        <taxon>Pezizomycotina</taxon>
        <taxon>Eurotiomycetes</taxon>
        <taxon>Eurotiomycetidae</taxon>
        <taxon>Onygenales</taxon>
        <taxon>Ajellomycetaceae</taxon>
        <taxon>Emergomyces</taxon>
    </lineage>
</organism>
<accession>A0A1B7NJC0</accession>
<feature type="non-terminal residue" evidence="1">
    <location>
        <position position="1"/>
    </location>
</feature>
<proteinExistence type="predicted"/>
<name>A0A1B7NJC0_9EURO</name>
<protein>
    <submittedName>
        <fullName evidence="1">Uncharacterized protein</fullName>
    </submittedName>
</protein>
<dbReference type="Proteomes" id="UP000091918">
    <property type="component" value="Unassembled WGS sequence"/>
</dbReference>
<evidence type="ECO:0000313" key="2">
    <source>
        <dbReference type="Proteomes" id="UP000091918"/>
    </source>
</evidence>
<gene>
    <name evidence="1" type="ORF">ACJ72_08782</name>
</gene>
<evidence type="ECO:0000313" key="1">
    <source>
        <dbReference type="EMBL" id="OAX76925.1"/>
    </source>
</evidence>
<reference evidence="1 2" key="1">
    <citation type="submission" date="2015-07" db="EMBL/GenBank/DDBJ databases">
        <title>Emmonsia species relationships and genome sequence.</title>
        <authorList>
            <person name="Cuomo C.A."/>
            <person name="Schwartz I.S."/>
            <person name="Kenyon C."/>
            <person name="de Hoog G.S."/>
            <person name="Govender N.P."/>
            <person name="Botha A."/>
            <person name="Moreno L."/>
            <person name="de Vries M."/>
            <person name="Munoz J.F."/>
            <person name="Stielow J.B."/>
        </authorList>
    </citation>
    <scope>NUCLEOTIDE SEQUENCE [LARGE SCALE GENOMIC DNA]</scope>
    <source>
        <strain evidence="1 2">CBS 136260</strain>
    </source>
</reference>
<keyword evidence="2" id="KW-1185">Reference proteome</keyword>